<dbReference type="Proteomes" id="UP001159427">
    <property type="component" value="Unassembled WGS sequence"/>
</dbReference>
<keyword evidence="11" id="KW-1185">Reference proteome</keyword>
<feature type="region of interest" description="Disordered" evidence="6">
    <location>
        <begin position="785"/>
        <end position="811"/>
    </location>
</feature>
<feature type="compositionally biased region" description="Basic and acidic residues" evidence="6">
    <location>
        <begin position="789"/>
        <end position="798"/>
    </location>
</feature>
<feature type="domain" description="Telomerase activating protein Est1-like N-terminal" evidence="8">
    <location>
        <begin position="77"/>
        <end position="183"/>
    </location>
</feature>
<feature type="region of interest" description="Disordered" evidence="6">
    <location>
        <begin position="1"/>
        <end position="20"/>
    </location>
</feature>
<evidence type="ECO:0000256" key="6">
    <source>
        <dbReference type="SAM" id="MobiDB-lite"/>
    </source>
</evidence>
<dbReference type="InterPro" id="IPR002716">
    <property type="entry name" value="PIN_dom"/>
</dbReference>
<feature type="compositionally biased region" description="Polar residues" evidence="6">
    <location>
        <begin position="540"/>
        <end position="566"/>
    </location>
</feature>
<dbReference type="InterPro" id="IPR018834">
    <property type="entry name" value="DNA/RNA-bd_Est1-type"/>
</dbReference>
<feature type="region of interest" description="Disordered" evidence="6">
    <location>
        <begin position="528"/>
        <end position="566"/>
    </location>
</feature>
<keyword evidence="5" id="KW-0539">Nucleus</keyword>
<accession>A0ABN8LC40</accession>
<evidence type="ECO:0000256" key="1">
    <source>
        <dbReference type="ARBA" id="ARBA00004123"/>
    </source>
</evidence>
<evidence type="ECO:0000256" key="3">
    <source>
        <dbReference type="ARBA" id="ARBA00022490"/>
    </source>
</evidence>
<feature type="domain" description="PIN" evidence="9">
    <location>
        <begin position="844"/>
        <end position="955"/>
    </location>
</feature>
<keyword evidence="3" id="KW-0963">Cytoplasm</keyword>
<dbReference type="Pfam" id="PF10373">
    <property type="entry name" value="EST1_DNA_bind"/>
    <property type="match status" value="1"/>
</dbReference>
<dbReference type="EMBL" id="CALNXI010000012">
    <property type="protein sequence ID" value="CAH3014637.1"/>
    <property type="molecule type" value="Genomic_DNA"/>
</dbReference>
<dbReference type="InterPro" id="IPR019458">
    <property type="entry name" value="Est1-like_N"/>
</dbReference>
<proteinExistence type="predicted"/>
<feature type="compositionally biased region" description="Polar residues" evidence="6">
    <location>
        <begin position="414"/>
        <end position="434"/>
    </location>
</feature>
<feature type="compositionally biased region" description="Low complexity" evidence="6">
    <location>
        <begin position="481"/>
        <end position="492"/>
    </location>
</feature>
<feature type="domain" description="DNA/RNA-binding" evidence="7">
    <location>
        <begin position="192"/>
        <end position="411"/>
    </location>
</feature>
<reference evidence="10 11" key="1">
    <citation type="submission" date="2022-05" db="EMBL/GenBank/DDBJ databases">
        <authorList>
            <consortium name="Genoscope - CEA"/>
            <person name="William W."/>
        </authorList>
    </citation>
    <scope>NUCLEOTIDE SEQUENCE [LARGE SCALE GENOMIC DNA]</scope>
</reference>
<evidence type="ECO:0000313" key="10">
    <source>
        <dbReference type="EMBL" id="CAH3014637.1"/>
    </source>
</evidence>
<feature type="region of interest" description="Disordered" evidence="6">
    <location>
        <begin position="414"/>
        <end position="513"/>
    </location>
</feature>
<gene>
    <name evidence="10" type="ORF">PEVE_00003311</name>
</gene>
<evidence type="ECO:0000259" key="9">
    <source>
        <dbReference type="Pfam" id="PF13638"/>
    </source>
</evidence>
<dbReference type="SUPFAM" id="SSF48452">
    <property type="entry name" value="TPR-like"/>
    <property type="match status" value="1"/>
</dbReference>
<dbReference type="Pfam" id="PF13638">
    <property type="entry name" value="PIN_4"/>
    <property type="match status" value="1"/>
</dbReference>
<feature type="compositionally biased region" description="Basic residues" evidence="6">
    <location>
        <begin position="463"/>
        <end position="478"/>
    </location>
</feature>
<name>A0ABN8LC40_9CNID</name>
<sequence length="1011" mass="113035">MKKASLAEDNNANLQGKEGSKLNRSSMQLANRLDIQLKSVVEWQELFQPDAIALRHRLRTQCEMLILKHSKEYGRRAEERLWRKVFYDVIQKLRSHRKILEEDSAGLDAVLRTHLSSAAGYYYHLLTHLQLFYHLTLDSALSWGFPSSQKAVVEEEETVSWAIRACQRCLIYLGDIARYQSDLEGEDAIKLAERFYCEAALINPDIGMPQNQLGTLAGTKAFGCEGAYFYMRCLLSKEVFEGAEGNLLRIFEKNRSILYRIKELPLDEPQPKERLKRFLVYFLYLQDVLYQHESSPEISSEDIGHLCQSVLQDFSSVLSVDPSSSNGHKPAMENGLPPQENGHQDTDVKDDKDGVISSSLMVKLVVMAISTVTRLQSNNSQESSVAAAFTLAFLSLLLQHCISSFENFLAKDPTSSEQNVANGPQKTAATQNGLSAEKLQKHESSSLGLKATKPLKDFSETKKLKKALKHRRRRRRRRNVDYSFESYSGSGSDFDESGGENDEDSDLSEGGGDVENVLEDLMSDDSDDVYVESESDSESGNTGSVPKTVFNSSGGENQLDKSSLPKSTEKFSAHQALLGKQGLKGGFLWQNGISVGKIFRPDLFSDVSDAETESSVASRTEILRDCVESNLLKAMAGQKLLPAIKVLTDWLRLNAELVTSCVESLGALWSRLASLLNMFPSAEQMMAAVPIPRRPTWRGILDETLDENWVQTRGLPEDMSLLGFTPLTAIHSKLDKKWSRLTRDCHYLEAAVRVQCLKSFGMKLALTEELSSFVWDQSKQQFLGPQQMAEREKRKNPDKQQAPSAPGNRSRVMKAMAQQLLQSEVAELESTLKTTPHGSTAYLVPDAMSLCSQLHLVRRLVTAEKMVIIIPIQVIAALDELKKYDSGAREATKFLEQEFKKGNRWIRAQKENETLGGGKKRGRYEDVAVWRFNQIINCCRYFINQTGKGLVTLLTGGSSYEPPKRGQKKGMAASGTQATPEAVELARNCGITVESLRVFCARFSQQAKSVT</sequence>
<comment type="subcellular location">
    <subcellularLocation>
        <location evidence="2">Cytoplasm</location>
    </subcellularLocation>
    <subcellularLocation>
        <location evidence="1">Nucleus</location>
    </subcellularLocation>
</comment>
<feature type="compositionally biased region" description="Acidic residues" evidence="6">
    <location>
        <begin position="528"/>
        <end position="537"/>
    </location>
</feature>
<evidence type="ECO:0000256" key="5">
    <source>
        <dbReference type="ARBA" id="ARBA00023242"/>
    </source>
</evidence>
<dbReference type="InterPro" id="IPR045153">
    <property type="entry name" value="Est1/Ebs1-like"/>
</dbReference>
<dbReference type="CDD" id="cd09884">
    <property type="entry name" value="PIN_Smg5-like"/>
    <property type="match status" value="1"/>
</dbReference>
<keyword evidence="4" id="KW-0866">Nonsense-mediated mRNA decay</keyword>
<evidence type="ECO:0000259" key="8">
    <source>
        <dbReference type="Pfam" id="PF10374"/>
    </source>
</evidence>
<evidence type="ECO:0000313" key="11">
    <source>
        <dbReference type="Proteomes" id="UP001159427"/>
    </source>
</evidence>
<evidence type="ECO:0008006" key="12">
    <source>
        <dbReference type="Google" id="ProtNLM"/>
    </source>
</evidence>
<feature type="compositionally biased region" description="Basic and acidic residues" evidence="6">
    <location>
        <begin position="342"/>
        <end position="352"/>
    </location>
</feature>
<feature type="region of interest" description="Disordered" evidence="6">
    <location>
        <begin position="319"/>
        <end position="352"/>
    </location>
</feature>
<dbReference type="InterPro" id="IPR011990">
    <property type="entry name" value="TPR-like_helical_dom_sf"/>
</dbReference>
<dbReference type="PANTHER" id="PTHR15696:SF7">
    <property type="entry name" value="NONSENSE-MEDIATED MRNA DECAY FACTOR"/>
    <property type="match status" value="1"/>
</dbReference>
<evidence type="ECO:0000256" key="4">
    <source>
        <dbReference type="ARBA" id="ARBA00023161"/>
    </source>
</evidence>
<organism evidence="10 11">
    <name type="scientific">Porites evermanni</name>
    <dbReference type="NCBI Taxonomy" id="104178"/>
    <lineage>
        <taxon>Eukaryota</taxon>
        <taxon>Metazoa</taxon>
        <taxon>Cnidaria</taxon>
        <taxon>Anthozoa</taxon>
        <taxon>Hexacorallia</taxon>
        <taxon>Scleractinia</taxon>
        <taxon>Fungiina</taxon>
        <taxon>Poritidae</taxon>
        <taxon>Porites</taxon>
    </lineage>
</organism>
<feature type="compositionally biased region" description="Acidic residues" evidence="6">
    <location>
        <begin position="493"/>
        <end position="507"/>
    </location>
</feature>
<dbReference type="Gene3D" id="1.25.40.10">
    <property type="entry name" value="Tetratricopeptide repeat domain"/>
    <property type="match status" value="1"/>
</dbReference>
<evidence type="ECO:0000256" key="2">
    <source>
        <dbReference type="ARBA" id="ARBA00004496"/>
    </source>
</evidence>
<comment type="caution">
    <text evidence="10">The sequence shown here is derived from an EMBL/GenBank/DDBJ whole genome shotgun (WGS) entry which is preliminary data.</text>
</comment>
<dbReference type="Gene3D" id="3.40.50.1010">
    <property type="entry name" value="5'-nuclease"/>
    <property type="match status" value="1"/>
</dbReference>
<evidence type="ECO:0000259" key="7">
    <source>
        <dbReference type="Pfam" id="PF10373"/>
    </source>
</evidence>
<dbReference type="PANTHER" id="PTHR15696">
    <property type="entry name" value="SMG-7 SUPPRESSOR WITH MORPHOLOGICAL EFFECT ON GENITALIA PROTEIN 7"/>
    <property type="match status" value="1"/>
</dbReference>
<protein>
    <recommendedName>
        <fullName evidence="12">Protein SMG5</fullName>
    </recommendedName>
</protein>
<dbReference type="Pfam" id="PF10374">
    <property type="entry name" value="EST1"/>
    <property type="match status" value="1"/>
</dbReference>